<dbReference type="RefSeq" id="WP_070110683.1">
    <property type="nucleotide sequence ID" value="NZ_LZFO01000027.1"/>
</dbReference>
<evidence type="ECO:0000313" key="3">
    <source>
        <dbReference type="Proteomes" id="UP000175744"/>
    </source>
</evidence>
<dbReference type="OrthoDB" id="1716342at2"/>
<dbReference type="SUPFAM" id="SSF50346">
    <property type="entry name" value="PRC-barrel domain"/>
    <property type="match status" value="2"/>
</dbReference>
<accession>A0A1E8EXC6</accession>
<dbReference type="InterPro" id="IPR027275">
    <property type="entry name" value="PRC-brl_dom"/>
</dbReference>
<protein>
    <submittedName>
        <fullName evidence="2">PRC-barrel domain protein</fullName>
    </submittedName>
</protein>
<name>A0A1E8EXC6_9CLOT</name>
<evidence type="ECO:0000259" key="1">
    <source>
        <dbReference type="Pfam" id="PF05239"/>
    </source>
</evidence>
<proteinExistence type="predicted"/>
<feature type="domain" description="PRC-barrel" evidence="1">
    <location>
        <begin position="2"/>
        <end position="54"/>
    </location>
</feature>
<dbReference type="Proteomes" id="UP000175744">
    <property type="component" value="Unassembled WGS sequence"/>
</dbReference>
<dbReference type="Gene3D" id="2.30.30.240">
    <property type="entry name" value="PRC-barrel domain"/>
    <property type="match status" value="2"/>
</dbReference>
<keyword evidence="3" id="KW-1185">Reference proteome</keyword>
<dbReference type="EMBL" id="LZFO01000027">
    <property type="protein sequence ID" value="OFI05417.1"/>
    <property type="molecule type" value="Genomic_DNA"/>
</dbReference>
<reference evidence="2 3" key="1">
    <citation type="submission" date="2016-06" db="EMBL/GenBank/DDBJ databases">
        <title>Genome sequence of Clostridium acetireducens DSM 10703.</title>
        <authorList>
            <person name="Poehlein A."/>
            <person name="Fluechter S."/>
            <person name="Duerre P."/>
            <person name="Daniel R."/>
        </authorList>
    </citation>
    <scope>NUCLEOTIDE SEQUENCE [LARGE SCALE GENOMIC DNA]</scope>
    <source>
        <strain evidence="2 3">DSM 10703</strain>
    </source>
</reference>
<gene>
    <name evidence="2" type="ORF">CLOACE_17130</name>
</gene>
<feature type="domain" description="PRC-barrel" evidence="1">
    <location>
        <begin position="76"/>
        <end position="145"/>
    </location>
</feature>
<dbReference type="InterPro" id="IPR011033">
    <property type="entry name" value="PRC_barrel-like_sf"/>
</dbReference>
<sequence length="168" mass="19807">MYRIKDFSLMDVFDLDGNKVGFIKDAVIDIDNYNIKGFSISSYNFFKNNDNVLLKDIVYFDNSMIIKKITKYKSLEFSNLKGMKVIDRKGNILGIVEDLFFDKKEFKIRGLIISSGIFNDIRMGKRIILVSDIVLKDKNIFYLKYINKIDFWILPHKLIVDDDEYEKL</sequence>
<dbReference type="Pfam" id="PF05239">
    <property type="entry name" value="PRC"/>
    <property type="match status" value="2"/>
</dbReference>
<comment type="caution">
    <text evidence="2">The sequence shown here is derived from an EMBL/GenBank/DDBJ whole genome shotgun (WGS) entry which is preliminary data.</text>
</comment>
<evidence type="ECO:0000313" key="2">
    <source>
        <dbReference type="EMBL" id="OFI05417.1"/>
    </source>
</evidence>
<organism evidence="2 3">
    <name type="scientific">Clostridium acetireducens DSM 10703</name>
    <dbReference type="NCBI Taxonomy" id="1121290"/>
    <lineage>
        <taxon>Bacteria</taxon>
        <taxon>Bacillati</taxon>
        <taxon>Bacillota</taxon>
        <taxon>Clostridia</taxon>
        <taxon>Eubacteriales</taxon>
        <taxon>Clostridiaceae</taxon>
        <taxon>Clostridium</taxon>
    </lineage>
</organism>
<dbReference type="STRING" id="1121290.CLAOCE_17130"/>
<dbReference type="AlphaFoldDB" id="A0A1E8EXC6"/>